<proteinExistence type="predicted"/>
<organism evidence="2 3">
    <name type="scientific">Aeoliella mucimassa</name>
    <dbReference type="NCBI Taxonomy" id="2527972"/>
    <lineage>
        <taxon>Bacteria</taxon>
        <taxon>Pseudomonadati</taxon>
        <taxon>Planctomycetota</taxon>
        <taxon>Planctomycetia</taxon>
        <taxon>Pirellulales</taxon>
        <taxon>Lacipirellulaceae</taxon>
        <taxon>Aeoliella</taxon>
    </lineage>
</organism>
<keyword evidence="3" id="KW-1185">Reference proteome</keyword>
<evidence type="ECO:0000313" key="3">
    <source>
        <dbReference type="Proteomes" id="UP000315750"/>
    </source>
</evidence>
<evidence type="ECO:0000256" key="1">
    <source>
        <dbReference type="SAM" id="Phobius"/>
    </source>
</evidence>
<dbReference type="AlphaFoldDB" id="A0A518AMZ3"/>
<dbReference type="Proteomes" id="UP000315750">
    <property type="component" value="Chromosome"/>
</dbReference>
<protein>
    <recommendedName>
        <fullName evidence="4">Transmembrane protein</fullName>
    </recommendedName>
</protein>
<gene>
    <name evidence="2" type="ORF">Pan181_23060</name>
</gene>
<accession>A0A518AMZ3</accession>
<evidence type="ECO:0000313" key="2">
    <source>
        <dbReference type="EMBL" id="QDU56102.1"/>
    </source>
</evidence>
<evidence type="ECO:0008006" key="4">
    <source>
        <dbReference type="Google" id="ProtNLM"/>
    </source>
</evidence>
<dbReference type="KEGG" id="amuc:Pan181_23060"/>
<keyword evidence="1" id="KW-0812">Transmembrane</keyword>
<feature type="transmembrane region" description="Helical" evidence="1">
    <location>
        <begin position="116"/>
        <end position="136"/>
    </location>
</feature>
<sequence length="530" mass="59457">MYEQEKQQIREIAACIAEKQANDEMLARLAALIESNEELQEYYSTTLFQQMLLQNELDLGRMEFCSVVATKPDQAASKQSVEFSCQDLATLASLDLETTPSKSALLATSGSSRRSLYWGVYSAIAATLFVALYYAFRSAPDQVATVSLPPTVAAIPLSNPTEGEVVVRDDRALSILGQLTRTGSLDSIRLASCLSTLNPTEGLCPCTGTAWLERGQDNDQPGYLVALEPGQQMDILVDASAWSQNSLSMVELDSEGRLSGGWTSFNNLYENNIEAPVRRHGLVGQRTEYNTSNRTRYFLFAGSHIVPSTPSDSTWHLSDCRVRFETDFLLAIGWDDRVYVPSDESESETLTSDKDFNDMVATIHFTTPEVAKVDMELPHPAVEYMPAPIVERMIVDDIDYGQHLEVKPGERLILSCCSSAELQNRIRLIELDTNRVVWVNEGTPYVEGQKQPGDRGIYVITNRSDQPQRFLLQVHHHSYEDDPTDPWRTTFGRQLCGTEKHAYFGFEDSLEIWNRSDWQDICVSAHWVGM</sequence>
<keyword evidence="1" id="KW-0472">Membrane</keyword>
<dbReference type="EMBL" id="CP036278">
    <property type="protein sequence ID" value="QDU56102.1"/>
    <property type="molecule type" value="Genomic_DNA"/>
</dbReference>
<reference evidence="2 3" key="1">
    <citation type="submission" date="2019-02" db="EMBL/GenBank/DDBJ databases">
        <title>Deep-cultivation of Planctomycetes and their phenomic and genomic characterization uncovers novel biology.</title>
        <authorList>
            <person name="Wiegand S."/>
            <person name="Jogler M."/>
            <person name="Boedeker C."/>
            <person name="Pinto D."/>
            <person name="Vollmers J."/>
            <person name="Rivas-Marin E."/>
            <person name="Kohn T."/>
            <person name="Peeters S.H."/>
            <person name="Heuer A."/>
            <person name="Rast P."/>
            <person name="Oberbeckmann S."/>
            <person name="Bunk B."/>
            <person name="Jeske O."/>
            <person name="Meyerdierks A."/>
            <person name="Storesund J.E."/>
            <person name="Kallscheuer N."/>
            <person name="Luecker S."/>
            <person name="Lage O.M."/>
            <person name="Pohl T."/>
            <person name="Merkel B.J."/>
            <person name="Hornburger P."/>
            <person name="Mueller R.-W."/>
            <person name="Bruemmer F."/>
            <person name="Labrenz M."/>
            <person name="Spormann A.M."/>
            <person name="Op den Camp H."/>
            <person name="Overmann J."/>
            <person name="Amann R."/>
            <person name="Jetten M.S.M."/>
            <person name="Mascher T."/>
            <person name="Medema M.H."/>
            <person name="Devos D.P."/>
            <person name="Kaster A.-K."/>
            <person name="Ovreas L."/>
            <person name="Rohde M."/>
            <person name="Galperin M.Y."/>
            <person name="Jogler C."/>
        </authorList>
    </citation>
    <scope>NUCLEOTIDE SEQUENCE [LARGE SCALE GENOMIC DNA]</scope>
    <source>
        <strain evidence="2 3">Pan181</strain>
    </source>
</reference>
<name>A0A518AMZ3_9BACT</name>
<keyword evidence="1" id="KW-1133">Transmembrane helix</keyword>
<dbReference type="RefSeq" id="WP_145246860.1">
    <property type="nucleotide sequence ID" value="NZ_CP036278.1"/>
</dbReference>